<protein>
    <submittedName>
        <fullName evidence="1">Uncharacterized protein</fullName>
    </submittedName>
</protein>
<dbReference type="EMBL" id="PGOL01000034">
    <property type="protein sequence ID" value="PKI78834.1"/>
    <property type="molecule type" value="Genomic_DNA"/>
</dbReference>
<keyword evidence="2" id="KW-1185">Reference proteome</keyword>
<evidence type="ECO:0000313" key="1">
    <source>
        <dbReference type="EMBL" id="PKI78834.1"/>
    </source>
</evidence>
<evidence type="ECO:0000313" key="2">
    <source>
        <dbReference type="Proteomes" id="UP000233551"/>
    </source>
</evidence>
<dbReference type="AlphaFoldDB" id="A0A2I0LDS7"/>
<reference evidence="1 2" key="1">
    <citation type="submission" date="2017-11" db="EMBL/GenBank/DDBJ databases">
        <title>De-novo sequencing of pomegranate (Punica granatum L.) genome.</title>
        <authorList>
            <person name="Akparov Z."/>
            <person name="Amiraslanov A."/>
            <person name="Hajiyeva S."/>
            <person name="Abbasov M."/>
            <person name="Kaur K."/>
            <person name="Hamwieh A."/>
            <person name="Solovyev V."/>
            <person name="Salamov A."/>
            <person name="Braich B."/>
            <person name="Kosarev P."/>
            <person name="Mahmoud A."/>
            <person name="Hajiyev E."/>
            <person name="Babayeva S."/>
            <person name="Izzatullayeva V."/>
            <person name="Mammadov A."/>
            <person name="Mammadov A."/>
            <person name="Sharifova S."/>
            <person name="Ojaghi J."/>
            <person name="Eynullazada K."/>
            <person name="Bayramov B."/>
            <person name="Abdulazimova A."/>
            <person name="Shahmuradov I."/>
        </authorList>
    </citation>
    <scope>NUCLEOTIDE SEQUENCE [LARGE SCALE GENOMIC DNA]</scope>
    <source>
        <strain evidence="2">cv. AG2017</strain>
        <tissue evidence="1">Leaf</tissue>
    </source>
</reference>
<comment type="caution">
    <text evidence="1">The sequence shown here is derived from an EMBL/GenBank/DDBJ whole genome shotgun (WGS) entry which is preliminary data.</text>
</comment>
<dbReference type="Proteomes" id="UP000233551">
    <property type="component" value="Unassembled WGS sequence"/>
</dbReference>
<gene>
    <name evidence="1" type="ORF">CRG98_000759</name>
</gene>
<name>A0A2I0LDS7_PUNGR</name>
<accession>A0A2I0LDS7</accession>
<organism evidence="1 2">
    <name type="scientific">Punica granatum</name>
    <name type="common">Pomegranate</name>
    <dbReference type="NCBI Taxonomy" id="22663"/>
    <lineage>
        <taxon>Eukaryota</taxon>
        <taxon>Viridiplantae</taxon>
        <taxon>Streptophyta</taxon>
        <taxon>Embryophyta</taxon>
        <taxon>Tracheophyta</taxon>
        <taxon>Spermatophyta</taxon>
        <taxon>Magnoliopsida</taxon>
        <taxon>eudicotyledons</taxon>
        <taxon>Gunneridae</taxon>
        <taxon>Pentapetalae</taxon>
        <taxon>rosids</taxon>
        <taxon>malvids</taxon>
        <taxon>Myrtales</taxon>
        <taxon>Lythraceae</taxon>
        <taxon>Punica</taxon>
    </lineage>
</organism>
<sequence>MHIRVCTDVGCAGRHAGARGWAHGRRQACGRAGMRAGRARACGLAHGWHYSPESDDSSPEMH</sequence>
<proteinExistence type="predicted"/>